<dbReference type="GO" id="GO:0033499">
    <property type="term" value="P:galactose catabolic process via UDP-galactose, Leloir pathway"/>
    <property type="evidence" value="ECO:0007669"/>
    <property type="project" value="TreeGrafter"/>
</dbReference>
<dbReference type="PROSITE" id="PS00545">
    <property type="entry name" value="ALDOSE_1_EPIMERASE"/>
    <property type="match status" value="1"/>
</dbReference>
<dbReference type="RefSeq" id="WP_072850798.1">
    <property type="nucleotide sequence ID" value="NZ_FRAH01000025.1"/>
</dbReference>
<dbReference type="SUPFAM" id="SSF74650">
    <property type="entry name" value="Galactose mutarotase-like"/>
    <property type="match status" value="1"/>
</dbReference>
<proteinExistence type="inferred from homology"/>
<dbReference type="OrthoDB" id="9779408at2"/>
<dbReference type="InterPro" id="IPR008183">
    <property type="entry name" value="Aldose_1/G6P_1-epimerase"/>
</dbReference>
<name>A0A1M6S345_9FIRM</name>
<evidence type="ECO:0000256" key="11">
    <source>
        <dbReference type="PIRSR" id="PIRSR005096-3"/>
    </source>
</evidence>
<dbReference type="GO" id="GO:0030246">
    <property type="term" value="F:carbohydrate binding"/>
    <property type="evidence" value="ECO:0007669"/>
    <property type="project" value="InterPro"/>
</dbReference>
<evidence type="ECO:0000256" key="2">
    <source>
        <dbReference type="ARBA" id="ARBA00005028"/>
    </source>
</evidence>
<dbReference type="UniPathway" id="UPA00242"/>
<dbReference type="AlphaFoldDB" id="A0A1M6S345"/>
<dbReference type="CDD" id="cd09019">
    <property type="entry name" value="galactose_mutarotase_like"/>
    <property type="match status" value="1"/>
</dbReference>
<dbReference type="InterPro" id="IPR014718">
    <property type="entry name" value="GH-type_carb-bd"/>
</dbReference>
<dbReference type="GO" id="GO:0006006">
    <property type="term" value="P:glucose metabolic process"/>
    <property type="evidence" value="ECO:0007669"/>
    <property type="project" value="TreeGrafter"/>
</dbReference>
<protein>
    <recommendedName>
        <fullName evidence="5 8">Aldose 1-epimerase</fullName>
        <ecNumber evidence="4 8">5.1.3.3</ecNumber>
    </recommendedName>
</protein>
<feature type="binding site" evidence="10">
    <location>
        <position position="243"/>
    </location>
    <ligand>
        <name>beta-D-galactose</name>
        <dbReference type="ChEBI" id="CHEBI:27667"/>
    </ligand>
</feature>
<dbReference type="PANTHER" id="PTHR10091:SF0">
    <property type="entry name" value="GALACTOSE MUTAROTASE"/>
    <property type="match status" value="1"/>
</dbReference>
<dbReference type="EMBL" id="FRAH01000025">
    <property type="protein sequence ID" value="SHK38928.1"/>
    <property type="molecule type" value="Genomic_DNA"/>
</dbReference>
<accession>A0A1M6S345</accession>
<evidence type="ECO:0000313" key="12">
    <source>
        <dbReference type="EMBL" id="SHK38928.1"/>
    </source>
</evidence>
<gene>
    <name evidence="12" type="ORF">SAMN02745138_01644</name>
</gene>
<dbReference type="InterPro" id="IPR015443">
    <property type="entry name" value="Aldose_1-epimerase"/>
</dbReference>
<organism evidence="12 13">
    <name type="scientific">Anaerotignum lactatifermentans DSM 14214</name>
    <dbReference type="NCBI Taxonomy" id="1121323"/>
    <lineage>
        <taxon>Bacteria</taxon>
        <taxon>Bacillati</taxon>
        <taxon>Bacillota</taxon>
        <taxon>Clostridia</taxon>
        <taxon>Lachnospirales</taxon>
        <taxon>Anaerotignaceae</taxon>
        <taxon>Anaerotignum</taxon>
    </lineage>
</organism>
<comment type="pathway">
    <text evidence="2 8">Carbohydrate metabolism; hexose metabolism.</text>
</comment>
<reference evidence="12 13" key="1">
    <citation type="submission" date="2016-11" db="EMBL/GenBank/DDBJ databases">
        <authorList>
            <person name="Jaros S."/>
            <person name="Januszkiewicz K."/>
            <person name="Wedrychowicz H."/>
        </authorList>
    </citation>
    <scope>NUCLEOTIDE SEQUENCE [LARGE SCALE GENOMIC DNA]</scope>
    <source>
        <strain evidence="12 13">DSM 14214</strain>
    </source>
</reference>
<evidence type="ECO:0000313" key="13">
    <source>
        <dbReference type="Proteomes" id="UP000183975"/>
    </source>
</evidence>
<evidence type="ECO:0000256" key="8">
    <source>
        <dbReference type="PIRNR" id="PIRNR005096"/>
    </source>
</evidence>
<dbReference type="GO" id="GO:0004034">
    <property type="term" value="F:aldose 1-epimerase activity"/>
    <property type="evidence" value="ECO:0007669"/>
    <property type="project" value="UniProtKB-EC"/>
</dbReference>
<dbReference type="Gene3D" id="2.70.98.10">
    <property type="match status" value="1"/>
</dbReference>
<comment type="similarity">
    <text evidence="3 8">Belongs to the aldose epimerase family.</text>
</comment>
<sequence>MEIKKRLFGQTKTGEAVFAFTLKNSVGTEVTILTYGAAVQSLKFAGTDVVLGYDTMPDYEAQDKFMGAVAGRFANRIGKGRFVLNGVEYELYCNDGANHLHGGKEGFDKKVWTADVEDDALCMRYTSPNGEEGYPGTLCTEVRYRLDDENRFCVEYQAVCDTDTVLNLTNHSYFNLNGHDAGTLEQHKVQILADFYTENNNECLPTGVIATVEGTPMDFREPHEIMERIDADFVQLKNGSGYDHNWIPNGYQKDMVRKCAEAVGEETGIRMAVYSDQPGVQFYSGNFLDGVVKGKNGTVYGRRSGFCFETQGFPNATAYGHFPSAVLRQGEWFRSQTIFAFSKD</sequence>
<evidence type="ECO:0000256" key="9">
    <source>
        <dbReference type="PIRSR" id="PIRSR005096-1"/>
    </source>
</evidence>
<keyword evidence="13" id="KW-1185">Reference proteome</keyword>
<feature type="active site" description="Proton donor" evidence="9">
    <location>
        <position position="171"/>
    </location>
</feature>
<evidence type="ECO:0000256" key="6">
    <source>
        <dbReference type="ARBA" id="ARBA00023235"/>
    </source>
</evidence>
<evidence type="ECO:0000256" key="7">
    <source>
        <dbReference type="ARBA" id="ARBA00023277"/>
    </source>
</evidence>
<evidence type="ECO:0000256" key="3">
    <source>
        <dbReference type="ARBA" id="ARBA00006206"/>
    </source>
</evidence>
<dbReference type="PIRSF" id="PIRSF005096">
    <property type="entry name" value="GALM"/>
    <property type="match status" value="1"/>
</dbReference>
<dbReference type="Proteomes" id="UP000183975">
    <property type="component" value="Unassembled WGS sequence"/>
</dbReference>
<comment type="catalytic activity">
    <reaction evidence="1 8">
        <text>alpha-D-glucose = beta-D-glucose</text>
        <dbReference type="Rhea" id="RHEA:10264"/>
        <dbReference type="ChEBI" id="CHEBI:15903"/>
        <dbReference type="ChEBI" id="CHEBI:17925"/>
        <dbReference type="EC" id="5.1.3.3"/>
    </reaction>
</comment>
<dbReference type="Pfam" id="PF01263">
    <property type="entry name" value="Aldose_epim"/>
    <property type="match status" value="1"/>
</dbReference>
<evidence type="ECO:0000256" key="4">
    <source>
        <dbReference type="ARBA" id="ARBA00013185"/>
    </source>
</evidence>
<evidence type="ECO:0000256" key="1">
    <source>
        <dbReference type="ARBA" id="ARBA00001614"/>
    </source>
</evidence>
<dbReference type="InterPro" id="IPR047215">
    <property type="entry name" value="Galactose_mutarotase-like"/>
</dbReference>
<keyword evidence="7 8" id="KW-0119">Carbohydrate metabolism</keyword>
<feature type="active site" description="Proton acceptor" evidence="9">
    <location>
        <position position="309"/>
    </location>
</feature>
<evidence type="ECO:0000256" key="10">
    <source>
        <dbReference type="PIRSR" id="PIRSR005096-2"/>
    </source>
</evidence>
<dbReference type="PANTHER" id="PTHR10091">
    <property type="entry name" value="ALDOSE-1-EPIMERASE"/>
    <property type="match status" value="1"/>
</dbReference>
<dbReference type="InterPro" id="IPR018052">
    <property type="entry name" value="Ald1_epimerase_CS"/>
</dbReference>
<feature type="binding site" evidence="11">
    <location>
        <begin position="171"/>
        <end position="173"/>
    </location>
    <ligand>
        <name>beta-D-galactose</name>
        <dbReference type="ChEBI" id="CHEBI:27667"/>
    </ligand>
</feature>
<evidence type="ECO:0000256" key="5">
    <source>
        <dbReference type="ARBA" id="ARBA00014165"/>
    </source>
</evidence>
<dbReference type="EC" id="5.1.3.3" evidence="4 8"/>
<feature type="binding site" evidence="11">
    <location>
        <begin position="75"/>
        <end position="76"/>
    </location>
    <ligand>
        <name>beta-D-galactose</name>
        <dbReference type="ChEBI" id="CHEBI:27667"/>
    </ligand>
</feature>
<dbReference type="NCBIfam" id="NF008277">
    <property type="entry name" value="PRK11055.1"/>
    <property type="match status" value="1"/>
</dbReference>
<dbReference type="GeneID" id="78176515"/>
<keyword evidence="6 8" id="KW-0413">Isomerase</keyword>
<dbReference type="InterPro" id="IPR011013">
    <property type="entry name" value="Gal_mutarotase_sf_dom"/>
</dbReference>